<sequence>MANDSNLVEAYSMAKDGWVTFWAEAADSPAAKYNSKGTKRARSDASDDDDDNAPTSSSAANMGSIIQLLKQKHGGDYTEFKLKVWAKMLSNGTHSNYDMPPKIPFFTGLKAGQERNNSSTSTPAVRAITTATTSSTTTEAITTTVSMSQSMESKARLRSMIIQQLKDLKDLEETGVLDAEEFQAQKKKLANELLSL</sequence>
<protein>
    <submittedName>
        <fullName evidence="2">Uncharacterized protein</fullName>
    </submittedName>
</protein>
<dbReference type="AlphaFoldDB" id="A0A7D9EE77"/>
<evidence type="ECO:0000313" key="2">
    <source>
        <dbReference type="EMBL" id="CAB4006382.1"/>
    </source>
</evidence>
<evidence type="ECO:0000256" key="1">
    <source>
        <dbReference type="SAM" id="MobiDB-lite"/>
    </source>
</evidence>
<dbReference type="OrthoDB" id="5990207at2759"/>
<organism evidence="2 3">
    <name type="scientific">Paramuricea clavata</name>
    <name type="common">Red gorgonian</name>
    <name type="synonym">Violescent sea-whip</name>
    <dbReference type="NCBI Taxonomy" id="317549"/>
    <lineage>
        <taxon>Eukaryota</taxon>
        <taxon>Metazoa</taxon>
        <taxon>Cnidaria</taxon>
        <taxon>Anthozoa</taxon>
        <taxon>Octocorallia</taxon>
        <taxon>Malacalcyonacea</taxon>
        <taxon>Plexauridae</taxon>
        <taxon>Paramuricea</taxon>
    </lineage>
</organism>
<accession>A0A7D9EE77</accession>
<evidence type="ECO:0000313" key="3">
    <source>
        <dbReference type="Proteomes" id="UP001152795"/>
    </source>
</evidence>
<gene>
    <name evidence="2" type="ORF">PACLA_8A042409</name>
</gene>
<dbReference type="EMBL" id="CACRXK020005495">
    <property type="protein sequence ID" value="CAB4006382.1"/>
    <property type="molecule type" value="Genomic_DNA"/>
</dbReference>
<comment type="caution">
    <text evidence="2">The sequence shown here is derived from an EMBL/GenBank/DDBJ whole genome shotgun (WGS) entry which is preliminary data.</text>
</comment>
<keyword evidence="3" id="KW-1185">Reference proteome</keyword>
<proteinExistence type="predicted"/>
<reference evidence="2" key="1">
    <citation type="submission" date="2020-04" db="EMBL/GenBank/DDBJ databases">
        <authorList>
            <person name="Alioto T."/>
            <person name="Alioto T."/>
            <person name="Gomez Garrido J."/>
        </authorList>
    </citation>
    <scope>NUCLEOTIDE SEQUENCE</scope>
    <source>
        <strain evidence="2">A484AB</strain>
    </source>
</reference>
<dbReference type="Proteomes" id="UP001152795">
    <property type="component" value="Unassembled WGS sequence"/>
</dbReference>
<feature type="region of interest" description="Disordered" evidence="1">
    <location>
        <begin position="29"/>
        <end position="59"/>
    </location>
</feature>
<name>A0A7D9EE77_PARCT</name>